<dbReference type="EMBL" id="VLLG01000003">
    <property type="protein sequence ID" value="TWI87818.1"/>
    <property type="molecule type" value="Genomic_DNA"/>
</dbReference>
<dbReference type="Proteomes" id="UP000316778">
    <property type="component" value="Unassembled WGS sequence"/>
</dbReference>
<sequence length="109" mass="12591">MNTYHLKSKGNHPSITFTMDDLIVIPCSHVFSIEQLVNMISYRDFQFCPTAMEKEYDMLYAVDRHKGMDFFRVKGTEVVVMPGTYIYPTIFNEEDIRSGVNLLAKAAKQ</sequence>
<gene>
    <name evidence="1" type="ORF">LX66_1889</name>
</gene>
<accession>A0A562T3B9</accession>
<reference evidence="1 2" key="1">
    <citation type="journal article" date="2013" name="Stand. Genomic Sci.">
        <title>Genomic Encyclopedia of Type Strains, Phase I: The one thousand microbial genomes (KMG-I) project.</title>
        <authorList>
            <person name="Kyrpides N.C."/>
            <person name="Woyke T."/>
            <person name="Eisen J.A."/>
            <person name="Garrity G."/>
            <person name="Lilburn T.G."/>
            <person name="Beck B.J."/>
            <person name="Whitman W.B."/>
            <person name="Hugenholtz P."/>
            <person name="Klenk H.P."/>
        </authorList>
    </citation>
    <scope>NUCLEOTIDE SEQUENCE [LARGE SCALE GENOMIC DNA]</scope>
    <source>
        <strain evidence="1 2">DSM 13484</strain>
    </source>
</reference>
<proteinExistence type="predicted"/>
<evidence type="ECO:0000313" key="1">
    <source>
        <dbReference type="EMBL" id="TWI87818.1"/>
    </source>
</evidence>
<comment type="caution">
    <text evidence="1">The sequence shown here is derived from an EMBL/GenBank/DDBJ whole genome shotgun (WGS) entry which is preliminary data.</text>
</comment>
<name>A0A562T3B9_CHIJA</name>
<dbReference type="AlphaFoldDB" id="A0A562T3B9"/>
<keyword evidence="2" id="KW-1185">Reference proteome</keyword>
<organism evidence="1 2">
    <name type="scientific">Chitinophaga japonensis</name>
    <name type="common">Flexibacter japonensis</name>
    <dbReference type="NCBI Taxonomy" id="104662"/>
    <lineage>
        <taxon>Bacteria</taxon>
        <taxon>Pseudomonadati</taxon>
        <taxon>Bacteroidota</taxon>
        <taxon>Chitinophagia</taxon>
        <taxon>Chitinophagales</taxon>
        <taxon>Chitinophagaceae</taxon>
        <taxon>Chitinophaga</taxon>
    </lineage>
</organism>
<protein>
    <submittedName>
        <fullName evidence="1">Uncharacterized protein</fullName>
    </submittedName>
</protein>
<evidence type="ECO:0000313" key="2">
    <source>
        <dbReference type="Proteomes" id="UP000316778"/>
    </source>
</evidence>